<proteinExistence type="predicted"/>
<comment type="caution">
    <text evidence="1">The sequence shown here is derived from an EMBL/GenBank/DDBJ whole genome shotgun (WGS) entry which is preliminary data.</text>
</comment>
<name>A0A2A4Y9T7_UNCAE</name>
<evidence type="ECO:0000313" key="2">
    <source>
        <dbReference type="Proteomes" id="UP000217838"/>
    </source>
</evidence>
<dbReference type="Proteomes" id="UP000217838">
    <property type="component" value="Unassembled WGS sequence"/>
</dbReference>
<gene>
    <name evidence="1" type="ORF">COB11_08315</name>
</gene>
<organism evidence="1 2">
    <name type="scientific">Aerophobetes bacterium</name>
    <dbReference type="NCBI Taxonomy" id="2030807"/>
    <lineage>
        <taxon>Bacteria</taxon>
        <taxon>Candidatus Aerophobota</taxon>
    </lineage>
</organism>
<reference evidence="2" key="1">
    <citation type="submission" date="2017-08" db="EMBL/GenBank/DDBJ databases">
        <title>A dynamic microbial community with high functional redundancy inhabits the cold, oxic subseafloor aquifer.</title>
        <authorList>
            <person name="Tully B.J."/>
            <person name="Wheat C.G."/>
            <person name="Glazer B.T."/>
            <person name="Huber J.A."/>
        </authorList>
    </citation>
    <scope>NUCLEOTIDE SEQUENCE [LARGE SCALE GENOMIC DNA]</scope>
</reference>
<protein>
    <submittedName>
        <fullName evidence="1">Uncharacterized protein</fullName>
    </submittedName>
</protein>
<sequence length="189" mass="21921">MTKSVQKKATEAGSILTRRKDVEIPPNFSAILAKHLKKAKVIKTPPSLQVIFKKSALKIHNSSGSKKGFAIFKKEKKGNPASLIKSIEDAEKCRNGQTFRLSYLKQLLLEEQIGLREYTEFRRYRHSSMRRQLQSIGKLIKDHYGDDTLRSKEIKHDFKKKPEELNTYAYKNTERDYTLTRITDFNKTS</sequence>
<dbReference type="EMBL" id="NVUU01000130">
    <property type="protein sequence ID" value="PCI91563.1"/>
    <property type="molecule type" value="Genomic_DNA"/>
</dbReference>
<dbReference type="AlphaFoldDB" id="A0A2A4Y9T7"/>
<evidence type="ECO:0000313" key="1">
    <source>
        <dbReference type="EMBL" id="PCI91563.1"/>
    </source>
</evidence>
<accession>A0A2A4Y9T7</accession>